<feature type="transmembrane region" description="Helical" evidence="2">
    <location>
        <begin position="1199"/>
        <end position="1218"/>
    </location>
</feature>
<evidence type="ECO:0000256" key="2">
    <source>
        <dbReference type="SAM" id="Phobius"/>
    </source>
</evidence>
<proteinExistence type="predicted"/>
<feature type="transmembrane region" description="Helical" evidence="2">
    <location>
        <begin position="763"/>
        <end position="782"/>
    </location>
</feature>
<feature type="transmembrane region" description="Helical" evidence="2">
    <location>
        <begin position="680"/>
        <end position="700"/>
    </location>
</feature>
<feature type="transmembrane region" description="Helical" evidence="2">
    <location>
        <begin position="1224"/>
        <end position="1245"/>
    </location>
</feature>
<feature type="transmembrane region" description="Helical" evidence="2">
    <location>
        <begin position="375"/>
        <end position="393"/>
    </location>
</feature>
<feature type="transmembrane region" description="Helical" evidence="2">
    <location>
        <begin position="549"/>
        <end position="565"/>
    </location>
</feature>
<feature type="transmembrane region" description="Helical" evidence="2">
    <location>
        <begin position="577"/>
        <end position="597"/>
    </location>
</feature>
<evidence type="ECO:0000256" key="1">
    <source>
        <dbReference type="SAM" id="MobiDB-lite"/>
    </source>
</evidence>
<feature type="transmembrane region" description="Helical" evidence="2">
    <location>
        <begin position="288"/>
        <end position="309"/>
    </location>
</feature>
<protein>
    <recommendedName>
        <fullName evidence="4">Zinc ribbon domain-containing protein</fullName>
    </recommendedName>
</protein>
<feature type="transmembrane region" description="Helical" evidence="2">
    <location>
        <begin position="961"/>
        <end position="979"/>
    </location>
</feature>
<feature type="transmembrane region" description="Helical" evidence="2">
    <location>
        <begin position="1149"/>
        <end position="1167"/>
    </location>
</feature>
<feature type="transmembrane region" description="Helical" evidence="2">
    <location>
        <begin position="706"/>
        <end position="723"/>
    </location>
</feature>
<keyword evidence="2" id="KW-0812">Transmembrane</keyword>
<dbReference type="EMBL" id="CP158374">
    <property type="protein sequence ID" value="XBX82241.1"/>
    <property type="molecule type" value="Genomic_DNA"/>
</dbReference>
<feature type="transmembrane region" description="Helical" evidence="2">
    <location>
        <begin position="434"/>
        <end position="453"/>
    </location>
</feature>
<feature type="transmembrane region" description="Helical" evidence="2">
    <location>
        <begin position="321"/>
        <end position="341"/>
    </location>
</feature>
<feature type="transmembrane region" description="Helical" evidence="2">
    <location>
        <begin position="347"/>
        <end position="368"/>
    </location>
</feature>
<evidence type="ECO:0000313" key="3">
    <source>
        <dbReference type="EMBL" id="XBX82241.1"/>
    </source>
</evidence>
<feature type="transmembrane region" description="Helical" evidence="2">
    <location>
        <begin position="1173"/>
        <end position="1192"/>
    </location>
</feature>
<feature type="transmembrane region" description="Helical" evidence="2">
    <location>
        <begin position="487"/>
        <end position="510"/>
    </location>
</feature>
<evidence type="ECO:0008006" key="4">
    <source>
        <dbReference type="Google" id="ProtNLM"/>
    </source>
</evidence>
<feature type="transmembrane region" description="Helical" evidence="2">
    <location>
        <begin position="1087"/>
        <end position="1104"/>
    </location>
</feature>
<keyword evidence="2" id="KW-1133">Transmembrane helix</keyword>
<dbReference type="InterPro" id="IPR058062">
    <property type="entry name" value="SCO7613_C"/>
</dbReference>
<reference evidence="3" key="1">
    <citation type="submission" date="2024-05" db="EMBL/GenBank/DDBJ databases">
        <authorList>
            <person name="Yu L."/>
        </authorList>
    </citation>
    <scope>NUCLEOTIDE SEQUENCE</scope>
    <source>
        <strain evidence="3">G08B096</strain>
    </source>
</reference>
<feature type="transmembrane region" description="Helical" evidence="2">
    <location>
        <begin position="827"/>
        <end position="847"/>
    </location>
</feature>
<feature type="compositionally biased region" description="Low complexity" evidence="1">
    <location>
        <begin position="125"/>
        <end position="137"/>
    </location>
</feature>
<feature type="transmembrane region" description="Helical" evidence="2">
    <location>
        <begin position="904"/>
        <end position="923"/>
    </location>
</feature>
<dbReference type="NCBIfam" id="NF047321">
    <property type="entry name" value="SCO7613_CTERM"/>
    <property type="match status" value="1"/>
</dbReference>
<sequence length="1263" mass="127209">MTDDWNARAAAYLLDAERCPRCGAVLDAQTCRTCGAMLGGSEGAAVYAASVRAADAIRERAALLALVPTAAVAAPAPSARAWAVPPVEAAAPVAAVADVPRVAPVATAAAAEAETAAPAPPADPAPRAGSLPAAATATTSPDAPASLVSVQSVLAVAGAALVAVAAVVFTFLNPDLDVATRTIVIAIVTAVFLGGAWLLARRSLRFSAEAIGALGMVFLVLDVQAFADAAPEGTGAWLFAGLGSAVAGGATLAIAWAVRLRTWLWLGSVWLTVTPAMFGYAGGGWWAAWGHVAVVAAGVGLLAALGPFGRRFGATLRAERGGITVVQTFAAAVVPVQVIFLPADAEFARLVGPAALLGSIAVLAAASGRFAARRWWAWLAGFFAAAAAVSVPLRAERIESDWLLALVPLAAAVVVAATGAATGRLVAAAPLRGGALTVLAAATFMPFATALRAGSDVLLAVGGGHGGSSPEPASTWPSPVGVAGPDLSIPAAALGFAAAAAGLVVAAAVMRRRDRGRTPVTMLIAGLWPAAAAPLVLGTWPALAPEWRAAALLAGAVLATLIVVVPRSRLARAGAAVRAPIVAFAHSAVAGAVLVSWTAPPTVVPVGIGAVVVLLLVARTVPAPARPVHHAAAYAYLLVVLATALDRAGLDWLPVLCLTTAFAGLFALAATLIRRVRAADWYAILLVTAAPFLAGVGTVLVERSGWTALSTGVIFALALALVLTRRPGLNPVVRAVAAALLVPALAVVAVSAGAQFLEMSGSPVVLPAIAVIVAVAVPLSAWVEVAMRRRGRSDADATGVRLAIEGSSLATAVIAVLLALVREAAGPGIAALVLLVLGFGAVAARVFAGRRYGWPAAAAAWTGALWSLLALGGVDVVEPYTLPPALAAMVVGVVGVARGGRGRPLLLAGLGAAVAPSLLLLVLGAEGGAARATGLEIAAVLLAAAGLVAGRLTDWNERLAGLRRPLAVAAVAAAGAWPVQAVRWGLGIDPAPVDAADQTMLPVLGVSVAAAAIAAWAGLLARRAGAPGARWALAPALAFLVAGPVAAAHRDWLTIWSLWTLMLLLLAVAMTGVALARRHPAVLPPFWFTYALAWAAGVAGWSARDLRVEVFSLPLGLAVVVAGVIGMRAQASGIRPSLASWPMGFRGSWSLLGPGIVLTLLPSVLATGTDPQLYRPILVIAMALVAILVGATRKLAAPFLLGLAVLPLENIVVFAAQLDRTVGAMPWWITLATAGAVLLAIAVGWERRTAQGGGVVARLRELE</sequence>
<feature type="transmembrane region" description="Helical" evidence="2">
    <location>
        <begin position="603"/>
        <end position="621"/>
    </location>
</feature>
<feature type="transmembrane region" description="Helical" evidence="2">
    <location>
        <begin position="405"/>
        <end position="427"/>
    </location>
</feature>
<dbReference type="AlphaFoldDB" id="A0AAU7W6Z8"/>
<feature type="transmembrane region" description="Helical" evidence="2">
    <location>
        <begin position="1055"/>
        <end position="1075"/>
    </location>
</feature>
<gene>
    <name evidence="3" type="ORF">ABIQ69_16760</name>
</gene>
<feature type="transmembrane region" description="Helical" evidence="2">
    <location>
        <begin position="652"/>
        <end position="673"/>
    </location>
</feature>
<feature type="transmembrane region" description="Helical" evidence="2">
    <location>
        <begin position="211"/>
        <end position="230"/>
    </location>
</feature>
<dbReference type="RefSeq" id="WP_350348262.1">
    <property type="nucleotide sequence ID" value="NZ_CP158374.1"/>
</dbReference>
<feature type="transmembrane region" description="Helical" evidence="2">
    <location>
        <begin position="628"/>
        <end position="646"/>
    </location>
</feature>
<feature type="transmembrane region" description="Helical" evidence="2">
    <location>
        <begin position="880"/>
        <end position="897"/>
    </location>
</feature>
<name>A0AAU7W6Z8_9MICO</name>
<feature type="transmembrane region" description="Helical" evidence="2">
    <location>
        <begin position="929"/>
        <end position="949"/>
    </location>
</feature>
<feature type="transmembrane region" description="Helical" evidence="2">
    <location>
        <begin position="854"/>
        <end position="874"/>
    </location>
</feature>
<feature type="transmembrane region" description="Helical" evidence="2">
    <location>
        <begin position="1110"/>
        <end position="1129"/>
    </location>
</feature>
<feature type="transmembrane region" description="Helical" evidence="2">
    <location>
        <begin position="236"/>
        <end position="256"/>
    </location>
</feature>
<feature type="transmembrane region" description="Helical" evidence="2">
    <location>
        <begin position="153"/>
        <end position="172"/>
    </location>
</feature>
<feature type="transmembrane region" description="Helical" evidence="2">
    <location>
        <begin position="263"/>
        <end position="282"/>
    </location>
</feature>
<feature type="transmembrane region" description="Helical" evidence="2">
    <location>
        <begin position="735"/>
        <end position="757"/>
    </location>
</feature>
<feature type="transmembrane region" description="Helical" evidence="2">
    <location>
        <begin position="522"/>
        <end position="543"/>
    </location>
</feature>
<feature type="transmembrane region" description="Helical" evidence="2">
    <location>
        <begin position="1031"/>
        <end position="1049"/>
    </location>
</feature>
<feature type="transmembrane region" description="Helical" evidence="2">
    <location>
        <begin position="802"/>
        <end position="821"/>
    </location>
</feature>
<feature type="transmembrane region" description="Helical" evidence="2">
    <location>
        <begin position="178"/>
        <end position="199"/>
    </location>
</feature>
<accession>A0AAU7W6Z8</accession>
<keyword evidence="2" id="KW-0472">Membrane</keyword>
<organism evidence="3">
    <name type="scientific">Agromyces sp. G08B096</name>
    <dbReference type="NCBI Taxonomy" id="3156399"/>
    <lineage>
        <taxon>Bacteria</taxon>
        <taxon>Bacillati</taxon>
        <taxon>Actinomycetota</taxon>
        <taxon>Actinomycetes</taxon>
        <taxon>Micrococcales</taxon>
        <taxon>Microbacteriaceae</taxon>
        <taxon>Agromyces</taxon>
    </lineage>
</organism>
<feature type="transmembrane region" description="Helical" evidence="2">
    <location>
        <begin position="999"/>
        <end position="1019"/>
    </location>
</feature>
<feature type="region of interest" description="Disordered" evidence="1">
    <location>
        <begin position="114"/>
        <end position="137"/>
    </location>
</feature>